<keyword evidence="2" id="KW-1185">Reference proteome</keyword>
<accession>A0A195FP49</accession>
<dbReference type="EMBL" id="KQ981430">
    <property type="protein sequence ID" value="KYN41719.1"/>
    <property type="molecule type" value="Genomic_DNA"/>
</dbReference>
<reference evidence="1 2" key="1">
    <citation type="submission" date="2016-03" db="EMBL/GenBank/DDBJ databases">
        <title>Trachymyrmex septentrionalis WGS genome.</title>
        <authorList>
            <person name="Nygaard S."/>
            <person name="Hu H."/>
            <person name="Boomsma J."/>
            <person name="Zhang G."/>
        </authorList>
    </citation>
    <scope>NUCLEOTIDE SEQUENCE [LARGE SCALE GENOMIC DNA]</scope>
    <source>
        <strain evidence="1">Tsep2-gDNA-1</strain>
        <tissue evidence="1">Whole body</tissue>
    </source>
</reference>
<organism evidence="1 2">
    <name type="scientific">Trachymyrmex septentrionalis</name>
    <dbReference type="NCBI Taxonomy" id="34720"/>
    <lineage>
        <taxon>Eukaryota</taxon>
        <taxon>Metazoa</taxon>
        <taxon>Ecdysozoa</taxon>
        <taxon>Arthropoda</taxon>
        <taxon>Hexapoda</taxon>
        <taxon>Insecta</taxon>
        <taxon>Pterygota</taxon>
        <taxon>Neoptera</taxon>
        <taxon>Endopterygota</taxon>
        <taxon>Hymenoptera</taxon>
        <taxon>Apocrita</taxon>
        <taxon>Aculeata</taxon>
        <taxon>Formicoidea</taxon>
        <taxon>Formicidae</taxon>
        <taxon>Myrmicinae</taxon>
        <taxon>Trachymyrmex</taxon>
    </lineage>
</organism>
<evidence type="ECO:0000313" key="2">
    <source>
        <dbReference type="Proteomes" id="UP000078541"/>
    </source>
</evidence>
<name>A0A195FP49_9HYME</name>
<proteinExistence type="predicted"/>
<gene>
    <name evidence="1" type="ORF">ALC56_03862</name>
</gene>
<evidence type="ECO:0000313" key="1">
    <source>
        <dbReference type="EMBL" id="KYN41719.1"/>
    </source>
</evidence>
<sequence length="122" mass="13517">MPKVPGSILIGTKIFTLLSEKADREYPCPQKHLSKNPPFRIGNKTESPICSWQLSNQQNKMIFSDKKLTTSINHSVTNDRAAFVLLQVDDRVRSPGTSRSCLTVTTMSLSISPSSPEEPVTL</sequence>
<protein>
    <submittedName>
        <fullName evidence="1">Uncharacterized protein</fullName>
    </submittedName>
</protein>
<dbReference type="AlphaFoldDB" id="A0A195FP49"/>
<dbReference type="Proteomes" id="UP000078541">
    <property type="component" value="Unassembled WGS sequence"/>
</dbReference>